<organism evidence="1 2">
    <name type="scientific">Hymenobacter metallilatus</name>
    <dbReference type="NCBI Taxonomy" id="2493666"/>
    <lineage>
        <taxon>Bacteria</taxon>
        <taxon>Pseudomonadati</taxon>
        <taxon>Bacteroidota</taxon>
        <taxon>Cytophagia</taxon>
        <taxon>Cytophagales</taxon>
        <taxon>Hymenobacteraceae</taxon>
        <taxon>Hymenobacter</taxon>
    </lineage>
</organism>
<sequence>MKPTRPHEQADHTPWQEEVNARITIYRDGRVRLTKAAAAHFNIGPVAELRPGSATEPWWLDLRPDAPQPVSENRATWQFRSGYRLERVFPHNSPKQKIVLVPDTTSSPVPGLFPLRPLS</sequence>
<name>A0A3R9NBM9_9BACT</name>
<accession>A0A3R9NBM9</accession>
<dbReference type="AlphaFoldDB" id="A0A3R9NBM9"/>
<proteinExistence type="predicted"/>
<dbReference type="EMBL" id="RWIS01000021">
    <property type="protein sequence ID" value="RSK23955.1"/>
    <property type="molecule type" value="Genomic_DNA"/>
</dbReference>
<dbReference type="Proteomes" id="UP000280066">
    <property type="component" value="Unassembled WGS sequence"/>
</dbReference>
<dbReference type="OrthoDB" id="885294at2"/>
<comment type="caution">
    <text evidence="1">The sequence shown here is derived from an EMBL/GenBank/DDBJ whole genome shotgun (WGS) entry which is preliminary data.</text>
</comment>
<evidence type="ECO:0000313" key="1">
    <source>
        <dbReference type="EMBL" id="RSK23955.1"/>
    </source>
</evidence>
<evidence type="ECO:0000313" key="2">
    <source>
        <dbReference type="Proteomes" id="UP000280066"/>
    </source>
</evidence>
<reference evidence="1 2" key="1">
    <citation type="submission" date="2018-12" db="EMBL/GenBank/DDBJ databases">
        <authorList>
            <person name="Feng G."/>
            <person name="Zhu H."/>
        </authorList>
    </citation>
    <scope>NUCLEOTIDE SEQUENCE [LARGE SCALE GENOMIC DNA]</scope>
    <source>
        <strain evidence="1 2">9PBR-2</strain>
    </source>
</reference>
<gene>
    <name evidence="1" type="ORF">EI290_21445</name>
</gene>
<protein>
    <submittedName>
        <fullName evidence="1">Uncharacterized protein</fullName>
    </submittedName>
</protein>
<dbReference type="RefSeq" id="WP_125433703.1">
    <property type="nucleotide sequence ID" value="NZ_RWIS01000021.1"/>
</dbReference>
<keyword evidence="2" id="KW-1185">Reference proteome</keyword>